<evidence type="ECO:0000256" key="1">
    <source>
        <dbReference type="SAM" id="MobiDB-lite"/>
    </source>
</evidence>
<name>G3A2D7_9RALS</name>
<organism evidence="2">
    <name type="scientific">Ralstonia syzygii R24</name>
    <dbReference type="NCBI Taxonomy" id="907261"/>
    <lineage>
        <taxon>Bacteria</taxon>
        <taxon>Pseudomonadati</taxon>
        <taxon>Pseudomonadota</taxon>
        <taxon>Betaproteobacteria</taxon>
        <taxon>Burkholderiales</taxon>
        <taxon>Burkholderiaceae</taxon>
        <taxon>Ralstonia</taxon>
        <taxon>Ralstonia solanacearum species complex</taxon>
    </lineage>
</organism>
<feature type="compositionally biased region" description="Polar residues" evidence="1">
    <location>
        <begin position="32"/>
        <end position="42"/>
    </location>
</feature>
<gene>
    <name evidence="2" type="ORF">RALSY_20183</name>
</gene>
<accession>G3A2D7</accession>
<feature type="compositionally biased region" description="Basic and acidic residues" evidence="1">
    <location>
        <begin position="43"/>
        <end position="56"/>
    </location>
</feature>
<evidence type="ECO:0000313" key="2">
    <source>
        <dbReference type="EMBL" id="CCA85577.1"/>
    </source>
</evidence>
<dbReference type="AlphaFoldDB" id="G3A2D7"/>
<reference evidence="2" key="2">
    <citation type="submission" date="2011-04" db="EMBL/GenBank/DDBJ databases">
        <authorList>
            <person name="Genoscope - CEA"/>
        </authorList>
    </citation>
    <scope>NUCLEOTIDE SEQUENCE</scope>
    <source>
        <strain evidence="2">R24</strain>
    </source>
</reference>
<protein>
    <submittedName>
        <fullName evidence="2">Uncharacterized protein</fullName>
    </submittedName>
</protein>
<feature type="region of interest" description="Disordered" evidence="1">
    <location>
        <begin position="30"/>
        <end position="69"/>
    </location>
</feature>
<sequence length="69" mass="7608">MVLCPLPPLFSDARQTEMSTYGELAAPLTVQDLPSNPNVGTDSQERASIRDSRDINNRAQLHLASPPFR</sequence>
<dbReference type="EMBL" id="FR854087">
    <property type="protein sequence ID" value="CCA85577.1"/>
    <property type="molecule type" value="Genomic_DNA"/>
</dbReference>
<proteinExistence type="predicted"/>
<reference evidence="2" key="1">
    <citation type="journal article" date="2011" name="PLoS ONE">
        <title>Ralstonia syzygii, the Blood Disease Bacterium and some Asian R. solanacearum strains form a single genomic species despite divergent lifestyles.</title>
        <authorList>
            <person name="Remenant B."/>
            <person name="de Cambiaire J.C."/>
            <person name="Cellier G."/>
            <person name="Jacobs J.M."/>
            <person name="Mangenot S."/>
            <person name="Barbe V."/>
            <person name="Lajus A."/>
            <person name="Vallenet D."/>
            <person name="Medigue C."/>
            <person name="Fegan M."/>
            <person name="Allen C."/>
            <person name="Prior P."/>
        </authorList>
    </citation>
    <scope>NUCLEOTIDE SEQUENCE</scope>
    <source>
        <strain evidence="2">R24</strain>
    </source>
</reference>